<evidence type="ECO:0000256" key="5">
    <source>
        <dbReference type="ARBA" id="ARBA00022840"/>
    </source>
</evidence>
<dbReference type="GO" id="GO:0005524">
    <property type="term" value="F:ATP binding"/>
    <property type="evidence" value="ECO:0007669"/>
    <property type="project" value="UniProtKB-KW"/>
</dbReference>
<comment type="similarity">
    <text evidence="1">Belongs to the ABC transporter superfamily.</text>
</comment>
<dbReference type="OrthoDB" id="9801987at2"/>
<dbReference type="PANTHER" id="PTHR42711:SF5">
    <property type="entry name" value="ABC TRANSPORTER ATP-BINDING PROTEIN NATA"/>
    <property type="match status" value="1"/>
</dbReference>
<keyword evidence="5" id="KW-0067">ATP-binding</keyword>
<dbReference type="PANTHER" id="PTHR42711">
    <property type="entry name" value="ABC TRANSPORTER ATP-BINDING PROTEIN"/>
    <property type="match status" value="1"/>
</dbReference>
<dbReference type="AlphaFoldDB" id="A0A1H5SB65"/>
<evidence type="ECO:0000313" key="7">
    <source>
        <dbReference type="EMBL" id="SEF47846.1"/>
    </source>
</evidence>
<dbReference type="PROSITE" id="PS00211">
    <property type="entry name" value="ABC_TRANSPORTER_1"/>
    <property type="match status" value="1"/>
</dbReference>
<dbReference type="InterPro" id="IPR003439">
    <property type="entry name" value="ABC_transporter-like_ATP-bd"/>
</dbReference>
<organism evidence="7 8">
    <name type="scientific">Halpernia humi</name>
    <dbReference type="NCBI Taxonomy" id="493375"/>
    <lineage>
        <taxon>Bacteria</taxon>
        <taxon>Pseudomonadati</taxon>
        <taxon>Bacteroidota</taxon>
        <taxon>Flavobacteriia</taxon>
        <taxon>Flavobacteriales</taxon>
        <taxon>Weeksellaceae</taxon>
        <taxon>Chryseobacterium group</taxon>
        <taxon>Halpernia</taxon>
    </lineage>
</organism>
<dbReference type="GO" id="GO:0016887">
    <property type="term" value="F:ATP hydrolysis activity"/>
    <property type="evidence" value="ECO:0007669"/>
    <property type="project" value="InterPro"/>
</dbReference>
<evidence type="ECO:0000256" key="3">
    <source>
        <dbReference type="ARBA" id="ARBA00022458"/>
    </source>
</evidence>
<keyword evidence="8" id="KW-1185">Reference proteome</keyword>
<dbReference type="InterPro" id="IPR017871">
    <property type="entry name" value="ABC_transporter-like_CS"/>
</dbReference>
<dbReference type="SMART" id="SM00382">
    <property type="entry name" value="AAA"/>
    <property type="match status" value="1"/>
</dbReference>
<dbReference type="InterPro" id="IPR027417">
    <property type="entry name" value="P-loop_NTPase"/>
</dbReference>
<gene>
    <name evidence="7" type="ORF">SAMN05421847_0095</name>
</gene>
<feature type="domain" description="ABC transporter" evidence="6">
    <location>
        <begin position="3"/>
        <end position="215"/>
    </location>
</feature>
<dbReference type="EMBL" id="FNUS01000001">
    <property type="protein sequence ID" value="SEF47846.1"/>
    <property type="molecule type" value="Genomic_DNA"/>
</dbReference>
<keyword evidence="4" id="KW-0547">Nucleotide-binding</keyword>
<dbReference type="Gene3D" id="3.40.50.300">
    <property type="entry name" value="P-loop containing nucleotide triphosphate hydrolases"/>
    <property type="match status" value="1"/>
</dbReference>
<dbReference type="PROSITE" id="PS50893">
    <property type="entry name" value="ABC_TRANSPORTER_2"/>
    <property type="match status" value="1"/>
</dbReference>
<evidence type="ECO:0000256" key="1">
    <source>
        <dbReference type="ARBA" id="ARBA00005417"/>
    </source>
</evidence>
<protein>
    <submittedName>
        <fullName evidence="7">ABC-type multidrug transport system, ATPase component</fullName>
    </submittedName>
</protein>
<accession>A0A1H5SB65</accession>
<dbReference type="Pfam" id="PF00005">
    <property type="entry name" value="ABC_tran"/>
    <property type="match status" value="1"/>
</dbReference>
<evidence type="ECO:0000256" key="2">
    <source>
        <dbReference type="ARBA" id="ARBA00022448"/>
    </source>
</evidence>
<sequence length="216" mass="24548">MKLQVDSIEKHFGNHKILSDIYLSCEKGEVVGILGRNGCGKTTLLEIIFGSLKAENKFVKVGTKIIKAISDNKNLIHLLPQQSFLPRHISIENLINVFCDNENAQVLLENRLIKPHLKAKFSQLSGGELRLIEILMVIYSDCKFAILDEPFASLSPKFIDIVKDEILKSRKDKGIILTDHNYKNVMTISDKIYLIKDSATKIIKSEEDLRFFGYLK</sequence>
<reference evidence="8" key="1">
    <citation type="submission" date="2016-10" db="EMBL/GenBank/DDBJ databases">
        <authorList>
            <person name="Varghese N."/>
            <person name="Submissions S."/>
        </authorList>
    </citation>
    <scope>NUCLEOTIDE SEQUENCE [LARGE SCALE GENOMIC DNA]</scope>
    <source>
        <strain evidence="8">DSM 21580</strain>
    </source>
</reference>
<dbReference type="InterPro" id="IPR050763">
    <property type="entry name" value="ABC_transporter_ATP-binding"/>
</dbReference>
<dbReference type="RefSeq" id="WP_103912161.1">
    <property type="nucleotide sequence ID" value="NZ_FNUS01000001.1"/>
</dbReference>
<evidence type="ECO:0000259" key="6">
    <source>
        <dbReference type="PROSITE" id="PS50893"/>
    </source>
</evidence>
<keyword evidence="3" id="KW-0536">Nodulation</keyword>
<evidence type="ECO:0000313" key="8">
    <source>
        <dbReference type="Proteomes" id="UP000236738"/>
    </source>
</evidence>
<dbReference type="Proteomes" id="UP000236738">
    <property type="component" value="Unassembled WGS sequence"/>
</dbReference>
<name>A0A1H5SB65_9FLAO</name>
<evidence type="ECO:0000256" key="4">
    <source>
        <dbReference type="ARBA" id="ARBA00022741"/>
    </source>
</evidence>
<dbReference type="SUPFAM" id="SSF52540">
    <property type="entry name" value="P-loop containing nucleoside triphosphate hydrolases"/>
    <property type="match status" value="1"/>
</dbReference>
<proteinExistence type="inferred from homology"/>
<keyword evidence="2" id="KW-0813">Transport</keyword>
<dbReference type="InterPro" id="IPR003593">
    <property type="entry name" value="AAA+_ATPase"/>
</dbReference>